<evidence type="ECO:0000313" key="3">
    <source>
        <dbReference type="Proteomes" id="UP001338582"/>
    </source>
</evidence>
<dbReference type="GO" id="GO:0000009">
    <property type="term" value="F:alpha-1,6-mannosyltransferase activity"/>
    <property type="evidence" value="ECO:0007669"/>
    <property type="project" value="InterPro"/>
</dbReference>
<dbReference type="KEGG" id="asau:88173720"/>
<proteinExistence type="inferred from homology"/>
<dbReference type="RefSeq" id="XP_062877727.1">
    <property type="nucleotide sequence ID" value="XM_063021657.1"/>
</dbReference>
<dbReference type="SUPFAM" id="SSF53448">
    <property type="entry name" value="Nucleotide-diphospho-sugar transferases"/>
    <property type="match status" value="1"/>
</dbReference>
<accession>A0AAX4H9X4</accession>
<dbReference type="Proteomes" id="UP001338582">
    <property type="component" value="Chromosome 3"/>
</dbReference>
<gene>
    <name evidence="2" type="ORF">PUMCH_002656</name>
</gene>
<evidence type="ECO:0008006" key="4">
    <source>
        <dbReference type="Google" id="ProtNLM"/>
    </source>
</evidence>
<evidence type="ECO:0000313" key="2">
    <source>
        <dbReference type="EMBL" id="WPK25345.1"/>
    </source>
</evidence>
<reference evidence="2 3" key="1">
    <citation type="submission" date="2023-10" db="EMBL/GenBank/DDBJ databases">
        <title>Draft Genome Sequence of Candida saopaulonensis from a very Premature Infant with Sepsis.</title>
        <authorList>
            <person name="Ning Y."/>
            <person name="Dai R."/>
            <person name="Xiao M."/>
            <person name="Xu Y."/>
            <person name="Yan Q."/>
            <person name="Zhang L."/>
        </authorList>
    </citation>
    <scope>NUCLEOTIDE SEQUENCE [LARGE SCALE GENOMIC DNA]</scope>
    <source>
        <strain evidence="2 3">19XY460</strain>
    </source>
</reference>
<dbReference type="GO" id="GO:0000136">
    <property type="term" value="C:mannan polymerase complex"/>
    <property type="evidence" value="ECO:0007669"/>
    <property type="project" value="TreeGrafter"/>
</dbReference>
<organism evidence="2 3">
    <name type="scientific">Australozyma saopauloensis</name>
    <dbReference type="NCBI Taxonomy" id="291208"/>
    <lineage>
        <taxon>Eukaryota</taxon>
        <taxon>Fungi</taxon>
        <taxon>Dikarya</taxon>
        <taxon>Ascomycota</taxon>
        <taxon>Saccharomycotina</taxon>
        <taxon>Pichiomycetes</taxon>
        <taxon>Metschnikowiaceae</taxon>
        <taxon>Australozyma</taxon>
    </lineage>
</organism>
<dbReference type="Gene3D" id="3.90.550.20">
    <property type="match status" value="1"/>
</dbReference>
<sequence length="393" mass="45383">MNKLTLALRRKPIIITVAILLVLLAVSRWSAWRSKDALVLDNLGIFSLVFTENDKKQDEFYKRMEKLQSQFMLSQDARLTVLEKQNKEMLDLIHSMRVPPPDMTIRDKLIFMLPYDPDAKFPGYIWQTWKHGLNDEKFNPLYRDGQSQWAGKNPGFVHEIFNDDTSYAFIKHLYGHIPEIIEAFEALPEVILKIDFFKYLVLFARGGVYADVDTLPLQPIPNWIPDNVSPTEIGLIISVGSESSSPQWRMESHRRLEFGQFVIQAKPGHPILREIIAQITIKTLRKKRQLKDGEYMGLHGNSNDMQLELSRWTGSGAWTDVVFEILNDYVKSSIYKSVTWKEFHDLTTPKLVSDVLVLPIKSFASDIEVPKDGKISDAIAFVKHYNDKIWKTT</sequence>
<dbReference type="InterPro" id="IPR029044">
    <property type="entry name" value="Nucleotide-diphossugar_trans"/>
</dbReference>
<evidence type="ECO:0000256" key="1">
    <source>
        <dbReference type="ARBA" id="ARBA00009003"/>
    </source>
</evidence>
<dbReference type="GO" id="GO:0006487">
    <property type="term" value="P:protein N-linked glycosylation"/>
    <property type="evidence" value="ECO:0007669"/>
    <property type="project" value="TreeGrafter"/>
</dbReference>
<keyword evidence="3" id="KW-1185">Reference proteome</keyword>
<dbReference type="PANTHER" id="PTHR31834:SF11">
    <property type="entry name" value="GLYCOSYLTRANSFERASE HOC1-RELATED"/>
    <property type="match status" value="1"/>
</dbReference>
<dbReference type="InterPro" id="IPR039367">
    <property type="entry name" value="Och1-like"/>
</dbReference>
<dbReference type="Pfam" id="PF04488">
    <property type="entry name" value="Gly_transf_sug"/>
    <property type="match status" value="1"/>
</dbReference>
<dbReference type="EMBL" id="CP138896">
    <property type="protein sequence ID" value="WPK25345.1"/>
    <property type="molecule type" value="Genomic_DNA"/>
</dbReference>
<comment type="similarity">
    <text evidence="1">Belongs to the glycosyltransferase 32 family.</text>
</comment>
<dbReference type="AlphaFoldDB" id="A0AAX4H9X4"/>
<dbReference type="GeneID" id="88173720"/>
<name>A0AAX4H9X4_9ASCO</name>
<dbReference type="InterPro" id="IPR007577">
    <property type="entry name" value="GlycoTrfase_DXD_sugar-bd_CS"/>
</dbReference>
<dbReference type="PANTHER" id="PTHR31834">
    <property type="entry name" value="INITIATION-SPECIFIC ALPHA-1,6-MANNOSYLTRANSFERASE"/>
    <property type="match status" value="1"/>
</dbReference>
<protein>
    <recommendedName>
        <fullName evidence="4">Mannosyltransferase</fullName>
    </recommendedName>
</protein>